<name>A0A1X0P922_9TRYP</name>
<dbReference type="AlphaFoldDB" id="A0A1X0P922"/>
<feature type="compositionally biased region" description="Low complexity" evidence="1">
    <location>
        <begin position="311"/>
        <end position="334"/>
    </location>
</feature>
<keyword evidence="3" id="KW-1185">Reference proteome</keyword>
<evidence type="ECO:0000313" key="3">
    <source>
        <dbReference type="Proteomes" id="UP000192257"/>
    </source>
</evidence>
<reference evidence="2 3" key="1">
    <citation type="submission" date="2017-03" db="EMBL/GenBank/DDBJ databases">
        <title>An alternative strategy for trypanosome survival in the mammalian bloodstream revealed through genome and transcriptome analysis of the ubiquitous bovine parasite Trypanosoma (Megatrypanum) theileri.</title>
        <authorList>
            <person name="Kelly S."/>
            <person name="Ivens A."/>
            <person name="Mott A."/>
            <person name="O'Neill E."/>
            <person name="Emms D."/>
            <person name="Macleod O."/>
            <person name="Voorheis P."/>
            <person name="Matthews J."/>
            <person name="Matthews K."/>
            <person name="Carrington M."/>
        </authorList>
    </citation>
    <scope>NUCLEOTIDE SEQUENCE [LARGE SCALE GENOMIC DNA]</scope>
    <source>
        <strain evidence="2">Edinburgh</strain>
    </source>
</reference>
<proteinExistence type="predicted"/>
<accession>A0A1X0P922</accession>
<sequence>MTSSMHISSTAASSVGNAMLEVERSFLRHVIPLRVQGAGSMATLYRHAFIHQEHLIHRLLRALETVPLPALPRMLLAEGFQRMLEGQTPQRDIRALFEEAENEARRVLIQAEFHSDNCQHQEEGYLYTAIKRDPLMRLLAYELRAACGYYAQLMAISSQPEEGAAALLRTLIASDVRTDPLLVDVMLRFEALHRNEETGERLESCDSPVEEFVKECLLLERDAFGVFRFDARGDNRHLVHCIKLGDIGKTPRSFAVTIDPILQQHGNFILERTPVHQGRWVEHRLSCAPESHRVDSRLPSLETLSVTLNSTETTTTTTSSTHNSNNNNNNSTISGEEPLSLLVRYDEPLCRRHKETTREKDAAIHHIEVFELAARDTSRGFWEKWFLDR</sequence>
<organism evidence="2 3">
    <name type="scientific">Trypanosoma theileri</name>
    <dbReference type="NCBI Taxonomy" id="67003"/>
    <lineage>
        <taxon>Eukaryota</taxon>
        <taxon>Discoba</taxon>
        <taxon>Euglenozoa</taxon>
        <taxon>Kinetoplastea</taxon>
        <taxon>Metakinetoplastina</taxon>
        <taxon>Trypanosomatida</taxon>
        <taxon>Trypanosomatidae</taxon>
        <taxon>Trypanosoma</taxon>
    </lineage>
</organism>
<feature type="region of interest" description="Disordered" evidence="1">
    <location>
        <begin position="311"/>
        <end position="336"/>
    </location>
</feature>
<dbReference type="EMBL" id="NBCO01000001">
    <property type="protein sequence ID" value="ORC93378.1"/>
    <property type="molecule type" value="Genomic_DNA"/>
</dbReference>
<dbReference type="Proteomes" id="UP000192257">
    <property type="component" value="Unassembled WGS sequence"/>
</dbReference>
<dbReference type="OrthoDB" id="275730at2759"/>
<dbReference type="RefSeq" id="XP_028887444.1">
    <property type="nucleotide sequence ID" value="XM_029020936.1"/>
</dbReference>
<gene>
    <name evidence="2" type="ORF">TM35_000012550</name>
</gene>
<evidence type="ECO:0000256" key="1">
    <source>
        <dbReference type="SAM" id="MobiDB-lite"/>
    </source>
</evidence>
<dbReference type="VEuPathDB" id="TriTrypDB:TM35_000012550"/>
<dbReference type="GeneID" id="39980716"/>
<evidence type="ECO:0000313" key="2">
    <source>
        <dbReference type="EMBL" id="ORC93378.1"/>
    </source>
</evidence>
<comment type="caution">
    <text evidence="2">The sequence shown here is derived from an EMBL/GenBank/DDBJ whole genome shotgun (WGS) entry which is preliminary data.</text>
</comment>
<protein>
    <submittedName>
        <fullName evidence="2">Uncharacterized protein</fullName>
    </submittedName>
</protein>